<comment type="caution">
    <text evidence="3">The sequence shown here is derived from an EMBL/GenBank/DDBJ whole genome shotgun (WGS) entry which is preliminary data.</text>
</comment>
<dbReference type="EMBL" id="MU253766">
    <property type="protein sequence ID" value="KAG9247652.1"/>
    <property type="molecule type" value="Genomic_DNA"/>
</dbReference>
<evidence type="ECO:0000256" key="1">
    <source>
        <dbReference type="SAM" id="MobiDB-lite"/>
    </source>
</evidence>
<organism evidence="3 4">
    <name type="scientific">Calycina marina</name>
    <dbReference type="NCBI Taxonomy" id="1763456"/>
    <lineage>
        <taxon>Eukaryota</taxon>
        <taxon>Fungi</taxon>
        <taxon>Dikarya</taxon>
        <taxon>Ascomycota</taxon>
        <taxon>Pezizomycotina</taxon>
        <taxon>Leotiomycetes</taxon>
        <taxon>Helotiales</taxon>
        <taxon>Pezizellaceae</taxon>
        <taxon>Calycina</taxon>
    </lineage>
</organism>
<dbReference type="InterPro" id="IPR045518">
    <property type="entry name" value="2EXR"/>
</dbReference>
<feature type="compositionally biased region" description="Polar residues" evidence="1">
    <location>
        <begin position="1"/>
        <end position="17"/>
    </location>
</feature>
<evidence type="ECO:0000313" key="3">
    <source>
        <dbReference type="EMBL" id="KAG9247652.1"/>
    </source>
</evidence>
<gene>
    <name evidence="3" type="ORF">BJ878DRAFT_564720</name>
</gene>
<dbReference type="Proteomes" id="UP000887226">
    <property type="component" value="Unassembled WGS sequence"/>
</dbReference>
<evidence type="ECO:0000313" key="4">
    <source>
        <dbReference type="Proteomes" id="UP000887226"/>
    </source>
</evidence>
<evidence type="ECO:0000259" key="2">
    <source>
        <dbReference type="Pfam" id="PF20150"/>
    </source>
</evidence>
<dbReference type="AlphaFoldDB" id="A0A9P7Z9L1"/>
<sequence length="337" mass="38982">MSSIYTEHGTTPEQTIEPSGFNGLPREIRFIIWRLLANHEHQVLKLWPSNYKVPGTDDDVNKDNAKDPEPVQWKSDCAPSESIMRVRQICRESNQIVQEHCPRWEGLHSHSDHIKELNLLLNLASTTVHLFLPPTMTIRDVAKQFPRQVKLATSLVLDFQPHEVDLDKTYADILSMFQSLRFLVVLGRYRWPWIDDIGHAFDVLADIFHASSTASRKPLWRPLYLKEMGCVYHIDYRKLTHDELFADYILPEPGSEGYDYHTLDGKIEEEGLGRFSRFAEDGFWDLVSDIEEIEEIHLNFLSGPVITDGTNGTPRIWDSVAKRAYRFLPDDLPGRRS</sequence>
<feature type="region of interest" description="Disordered" evidence="1">
    <location>
        <begin position="1"/>
        <end position="20"/>
    </location>
</feature>
<feature type="domain" description="2EXR" evidence="2">
    <location>
        <begin position="21"/>
        <end position="100"/>
    </location>
</feature>
<dbReference type="Pfam" id="PF20150">
    <property type="entry name" value="2EXR"/>
    <property type="match status" value="1"/>
</dbReference>
<proteinExistence type="predicted"/>
<protein>
    <recommendedName>
        <fullName evidence="2">2EXR domain-containing protein</fullName>
    </recommendedName>
</protein>
<name>A0A9P7Z9L1_9HELO</name>
<reference evidence="3" key="1">
    <citation type="journal article" date="2021" name="IMA Fungus">
        <title>Genomic characterization of three marine fungi, including Emericellopsis atlantica sp. nov. with signatures of a generalist lifestyle and marine biomass degradation.</title>
        <authorList>
            <person name="Hagestad O.C."/>
            <person name="Hou L."/>
            <person name="Andersen J.H."/>
            <person name="Hansen E.H."/>
            <person name="Altermark B."/>
            <person name="Li C."/>
            <person name="Kuhnert E."/>
            <person name="Cox R.J."/>
            <person name="Crous P.W."/>
            <person name="Spatafora J.W."/>
            <person name="Lail K."/>
            <person name="Amirebrahimi M."/>
            <person name="Lipzen A."/>
            <person name="Pangilinan J."/>
            <person name="Andreopoulos W."/>
            <person name="Hayes R.D."/>
            <person name="Ng V."/>
            <person name="Grigoriev I.V."/>
            <person name="Jackson S.A."/>
            <person name="Sutton T.D.S."/>
            <person name="Dobson A.D.W."/>
            <person name="Rama T."/>
        </authorList>
    </citation>
    <scope>NUCLEOTIDE SEQUENCE</scope>
    <source>
        <strain evidence="3">TRa3180A</strain>
    </source>
</reference>
<accession>A0A9P7Z9L1</accession>
<keyword evidence="4" id="KW-1185">Reference proteome</keyword>